<proteinExistence type="predicted"/>
<accession>A0A1G6WHM7</accession>
<protein>
    <submittedName>
        <fullName evidence="1">Uncharacterized protein</fullName>
    </submittedName>
</protein>
<dbReference type="EMBL" id="FNAI01000002">
    <property type="protein sequence ID" value="SDD65298.1"/>
    <property type="molecule type" value="Genomic_DNA"/>
</dbReference>
<reference evidence="1 2" key="1">
    <citation type="submission" date="2016-10" db="EMBL/GenBank/DDBJ databases">
        <authorList>
            <person name="de Groot N.N."/>
        </authorList>
    </citation>
    <scope>NUCLEOTIDE SEQUENCE [LARGE SCALE GENOMIC DNA]</scope>
    <source>
        <strain evidence="1 2">47C3B</strain>
    </source>
</reference>
<evidence type="ECO:0000313" key="1">
    <source>
        <dbReference type="EMBL" id="SDD65298.1"/>
    </source>
</evidence>
<evidence type="ECO:0000313" key="2">
    <source>
        <dbReference type="Proteomes" id="UP000199072"/>
    </source>
</evidence>
<keyword evidence="2" id="KW-1185">Reference proteome</keyword>
<name>A0A1G6WHM7_9SPHI</name>
<dbReference type="AlphaFoldDB" id="A0A1G6WHM7"/>
<sequence length="155" mass="17254">MFFSLNYCRVRVIRELCVVVRLTPTALRASALSSAALERGRGKGFVCFFISTNTSHLYGKAVERVTERSDGRVSPLRQVNVVLSILCMWARISKLALQPLRLTPTALRASALSSAALERGRRHFFIFIFQTPNSKLSIPSLRQSRREGGQRSAAG</sequence>
<dbReference type="Proteomes" id="UP000199072">
    <property type="component" value="Unassembled WGS sequence"/>
</dbReference>
<gene>
    <name evidence="1" type="ORF">SAMN05216464_102185</name>
</gene>
<organism evidence="1 2">
    <name type="scientific">Mucilaginibacter pineti</name>
    <dbReference type="NCBI Taxonomy" id="1391627"/>
    <lineage>
        <taxon>Bacteria</taxon>
        <taxon>Pseudomonadati</taxon>
        <taxon>Bacteroidota</taxon>
        <taxon>Sphingobacteriia</taxon>
        <taxon>Sphingobacteriales</taxon>
        <taxon>Sphingobacteriaceae</taxon>
        <taxon>Mucilaginibacter</taxon>
    </lineage>
</organism>